<dbReference type="PANTHER" id="PTHR43364">
    <property type="entry name" value="NADH-SPECIFIC METHYLGLYOXAL REDUCTASE-RELATED"/>
    <property type="match status" value="1"/>
</dbReference>
<evidence type="ECO:0000259" key="1">
    <source>
        <dbReference type="Pfam" id="PF00248"/>
    </source>
</evidence>
<dbReference type="InterPro" id="IPR050523">
    <property type="entry name" value="AKR_Detox_Biosynth"/>
</dbReference>
<dbReference type="Gene3D" id="3.20.20.100">
    <property type="entry name" value="NADP-dependent oxidoreductase domain"/>
    <property type="match status" value="1"/>
</dbReference>
<reference evidence="2" key="2">
    <citation type="submission" date="2021-04" db="EMBL/GenBank/DDBJ databases">
        <authorList>
            <person name="Gilroy R."/>
        </authorList>
    </citation>
    <scope>NUCLEOTIDE SEQUENCE</scope>
    <source>
        <strain evidence="2">ChiHejej3B27-3195</strain>
    </source>
</reference>
<proteinExistence type="predicted"/>
<dbReference type="SUPFAM" id="SSF51430">
    <property type="entry name" value="NAD(P)-linked oxidoreductase"/>
    <property type="match status" value="1"/>
</dbReference>
<evidence type="ECO:0000313" key="2">
    <source>
        <dbReference type="EMBL" id="HIX00106.1"/>
    </source>
</evidence>
<gene>
    <name evidence="2" type="ORF">H9871_08160</name>
</gene>
<dbReference type="InterPro" id="IPR023210">
    <property type="entry name" value="NADP_OxRdtase_dom"/>
</dbReference>
<accession>A0A9D1UTI4</accession>
<sequence length="300" mass="32531">MILGMMRIHSLSDEEIRTLVDTALQGGITMFDHADIYGAGREPHECERRFGEAIDLRGSLREQFTLQSKCGIVRDGPYYDFSRAHILSSVEGSLKALGTDHLDVLLLHRPDALMEPDEVASAFDELESSGKVRSFGVSNHTPGQLELLRRSVEQPLQVNQIQLSLAHAAPIAAGITANMSTHGRPPPAESVVSDLGTLDYCRARDIQVQAWSPFQGPGGAFIGDPAYAELNEALTRIGAHYGATATTVAAAWLLRHPAGIQVVLGTTNPGRVVEALRAVDVPLTRPEWYELLRASGQPVP</sequence>
<dbReference type="Proteomes" id="UP000824151">
    <property type="component" value="Unassembled WGS sequence"/>
</dbReference>
<name>A0A9D1UTI4_9MICC</name>
<protein>
    <submittedName>
        <fullName evidence="2">Aldo/keto reductase</fullName>
    </submittedName>
</protein>
<dbReference type="PANTHER" id="PTHR43364:SF1">
    <property type="entry name" value="OXIDOREDUCTASE YDHF"/>
    <property type="match status" value="1"/>
</dbReference>
<reference evidence="2" key="1">
    <citation type="journal article" date="2021" name="PeerJ">
        <title>Extensive microbial diversity within the chicken gut microbiome revealed by metagenomics and culture.</title>
        <authorList>
            <person name="Gilroy R."/>
            <person name="Ravi A."/>
            <person name="Getino M."/>
            <person name="Pursley I."/>
            <person name="Horton D.L."/>
            <person name="Alikhan N.F."/>
            <person name="Baker D."/>
            <person name="Gharbi K."/>
            <person name="Hall N."/>
            <person name="Watson M."/>
            <person name="Adriaenssens E.M."/>
            <person name="Foster-Nyarko E."/>
            <person name="Jarju S."/>
            <person name="Secka A."/>
            <person name="Antonio M."/>
            <person name="Oren A."/>
            <person name="Chaudhuri R.R."/>
            <person name="La Ragione R."/>
            <person name="Hildebrand F."/>
            <person name="Pallen M.J."/>
        </authorList>
    </citation>
    <scope>NUCLEOTIDE SEQUENCE</scope>
    <source>
        <strain evidence="2">ChiHejej3B27-3195</strain>
    </source>
</reference>
<dbReference type="Pfam" id="PF00248">
    <property type="entry name" value="Aldo_ket_red"/>
    <property type="match status" value="1"/>
</dbReference>
<evidence type="ECO:0000313" key="3">
    <source>
        <dbReference type="Proteomes" id="UP000824151"/>
    </source>
</evidence>
<dbReference type="GO" id="GO:0005829">
    <property type="term" value="C:cytosol"/>
    <property type="evidence" value="ECO:0007669"/>
    <property type="project" value="TreeGrafter"/>
</dbReference>
<dbReference type="AlphaFoldDB" id="A0A9D1UTI4"/>
<dbReference type="EMBL" id="DXGD01000302">
    <property type="protein sequence ID" value="HIX00106.1"/>
    <property type="molecule type" value="Genomic_DNA"/>
</dbReference>
<comment type="caution">
    <text evidence="2">The sequence shown here is derived from an EMBL/GenBank/DDBJ whole genome shotgun (WGS) entry which is preliminary data.</text>
</comment>
<organism evidence="2 3">
    <name type="scientific">Candidatus Nesterenkonia stercoripullorum</name>
    <dbReference type="NCBI Taxonomy" id="2838701"/>
    <lineage>
        <taxon>Bacteria</taxon>
        <taxon>Bacillati</taxon>
        <taxon>Actinomycetota</taxon>
        <taxon>Actinomycetes</taxon>
        <taxon>Micrococcales</taxon>
        <taxon>Micrococcaceae</taxon>
        <taxon>Nesterenkonia</taxon>
    </lineage>
</organism>
<dbReference type="InterPro" id="IPR036812">
    <property type="entry name" value="NAD(P)_OxRdtase_dom_sf"/>
</dbReference>
<dbReference type="CDD" id="cd19092">
    <property type="entry name" value="AKR_BsYcsN_EcYdhF-like"/>
    <property type="match status" value="1"/>
</dbReference>
<feature type="domain" description="NADP-dependent oxidoreductase" evidence="1">
    <location>
        <begin position="1"/>
        <end position="289"/>
    </location>
</feature>